<evidence type="ECO:0000313" key="2">
    <source>
        <dbReference type="WBParaSite" id="ES5_v2.g28131.t1"/>
    </source>
</evidence>
<evidence type="ECO:0000313" key="1">
    <source>
        <dbReference type="Proteomes" id="UP000887579"/>
    </source>
</evidence>
<dbReference type="Proteomes" id="UP000887579">
    <property type="component" value="Unplaced"/>
</dbReference>
<organism evidence="1 2">
    <name type="scientific">Panagrolaimus sp. ES5</name>
    <dbReference type="NCBI Taxonomy" id="591445"/>
    <lineage>
        <taxon>Eukaryota</taxon>
        <taxon>Metazoa</taxon>
        <taxon>Ecdysozoa</taxon>
        <taxon>Nematoda</taxon>
        <taxon>Chromadorea</taxon>
        <taxon>Rhabditida</taxon>
        <taxon>Tylenchina</taxon>
        <taxon>Panagrolaimomorpha</taxon>
        <taxon>Panagrolaimoidea</taxon>
        <taxon>Panagrolaimidae</taxon>
        <taxon>Panagrolaimus</taxon>
    </lineage>
</organism>
<proteinExistence type="predicted"/>
<sequence length="58" mass="6273">MKSPQSSTTASRISLFHATSSATSLSLTSPRSVYHAYSKMGHGMDIEKDCVAMEQGHK</sequence>
<accession>A0AC34GEJ0</accession>
<protein>
    <submittedName>
        <fullName evidence="2">Uncharacterized protein</fullName>
    </submittedName>
</protein>
<name>A0AC34GEJ0_9BILA</name>
<dbReference type="WBParaSite" id="ES5_v2.g28131.t1">
    <property type="protein sequence ID" value="ES5_v2.g28131.t1"/>
    <property type="gene ID" value="ES5_v2.g28131"/>
</dbReference>
<reference evidence="2" key="1">
    <citation type="submission" date="2022-11" db="UniProtKB">
        <authorList>
            <consortium name="WormBaseParasite"/>
        </authorList>
    </citation>
    <scope>IDENTIFICATION</scope>
</reference>